<dbReference type="InterPro" id="IPR009056">
    <property type="entry name" value="Cyt_c-like_dom"/>
</dbReference>
<dbReference type="KEGG" id="dmi:Desmer_3458"/>
<keyword evidence="8" id="KW-1185">Reference proteome</keyword>
<dbReference type="GO" id="GO:0009055">
    <property type="term" value="F:electron transfer activity"/>
    <property type="evidence" value="ECO:0007669"/>
    <property type="project" value="InterPro"/>
</dbReference>
<dbReference type="HOGENOM" id="CLU_1675063_0_0_9"/>
<keyword evidence="5" id="KW-1133">Transmembrane helix</keyword>
<keyword evidence="3 4" id="KW-0408">Iron</keyword>
<organism evidence="7 8">
    <name type="scientific">Desulfosporosinus meridiei (strain ATCC BAA-275 / DSM 13257 / KCTC 12902 / NCIMB 13706 / S10)</name>
    <dbReference type="NCBI Taxonomy" id="768704"/>
    <lineage>
        <taxon>Bacteria</taxon>
        <taxon>Bacillati</taxon>
        <taxon>Bacillota</taxon>
        <taxon>Clostridia</taxon>
        <taxon>Eubacteriales</taxon>
        <taxon>Desulfitobacteriaceae</taxon>
        <taxon>Desulfosporosinus</taxon>
    </lineage>
</organism>
<feature type="transmembrane region" description="Helical" evidence="5">
    <location>
        <begin position="12"/>
        <end position="30"/>
    </location>
</feature>
<evidence type="ECO:0000256" key="5">
    <source>
        <dbReference type="SAM" id="Phobius"/>
    </source>
</evidence>
<reference evidence="8" key="2">
    <citation type="submission" date="2012-08" db="EMBL/GenBank/DDBJ databases">
        <title>Finished genome of Desulfosporosinus meridiei DSM 13257.</title>
        <authorList>
            <person name="Huntemann M."/>
            <person name="Wei C.-L."/>
            <person name="Han J."/>
            <person name="Detter J.C."/>
            <person name="Han C."/>
            <person name="Davenport K."/>
            <person name="Daligault H."/>
            <person name="Erkkila T."/>
            <person name="Gu W."/>
            <person name="Munk A.C.C."/>
            <person name="Teshima H."/>
            <person name="Xu Y."/>
            <person name="Chain P."/>
            <person name="Tapia R."/>
            <person name="Chen A."/>
            <person name="Krypides N."/>
            <person name="Mavromatis K."/>
            <person name="Markowitz V."/>
            <person name="Szeto E."/>
            <person name="Ivanova N."/>
            <person name="Mikhailova N."/>
            <person name="Ovchinnikova G."/>
            <person name="Pagani I."/>
            <person name="Pati A."/>
            <person name="Goodwin L."/>
            <person name="Peters L."/>
            <person name="Pitluck S."/>
            <person name="Woyke T."/>
            <person name="Pester M."/>
            <person name="Spring S."/>
            <person name="Ollivier B."/>
            <person name="Rattei T."/>
            <person name="Klenk H.-P."/>
            <person name="Wagner M."/>
            <person name="Loy A."/>
        </authorList>
    </citation>
    <scope>NUCLEOTIDE SEQUENCE [LARGE SCALE GENOMIC DNA]</scope>
    <source>
        <strain evidence="8">ATCC BAA-275 / DSM 13257 / NCIMB 13706 / S10</strain>
    </source>
</reference>
<feature type="domain" description="Cytochrome c" evidence="6">
    <location>
        <begin position="64"/>
        <end position="147"/>
    </location>
</feature>
<sequence>MLKNFGKGVWPIFVVWLGIGFLTMFTYRVLATPSYPPALDTTVQTVYNTGLQPQAQAQTDTANPKTLEGDIFKQKGCIQCHSVSFYNILGGATGPDLSFAYTDAPKRFGKSLQEFLEKPEGTMGDLLPQLTTTEDRNQILQLLSKAAGQEVNDEKDQ</sequence>
<proteinExistence type="predicted"/>
<evidence type="ECO:0000256" key="1">
    <source>
        <dbReference type="ARBA" id="ARBA00022617"/>
    </source>
</evidence>
<dbReference type="Gene3D" id="1.10.760.10">
    <property type="entry name" value="Cytochrome c-like domain"/>
    <property type="match status" value="1"/>
</dbReference>
<dbReference type="STRING" id="768704.Desmer_3458"/>
<evidence type="ECO:0000256" key="3">
    <source>
        <dbReference type="ARBA" id="ARBA00023004"/>
    </source>
</evidence>
<reference evidence="7 8" key="1">
    <citation type="journal article" date="2012" name="J. Bacteriol.">
        <title>Complete genome sequences of Desulfosporosinus orientis DSM765T, Desulfosporosinus youngiae DSM17734T, Desulfosporosinus meridiei DSM13257T, and Desulfosporosinus acidiphilus DSM22704T.</title>
        <authorList>
            <person name="Pester M."/>
            <person name="Brambilla E."/>
            <person name="Alazard D."/>
            <person name="Rattei T."/>
            <person name="Weinmaier T."/>
            <person name="Han J."/>
            <person name="Lucas S."/>
            <person name="Lapidus A."/>
            <person name="Cheng J.F."/>
            <person name="Goodwin L."/>
            <person name="Pitluck S."/>
            <person name="Peters L."/>
            <person name="Ovchinnikova G."/>
            <person name="Teshima H."/>
            <person name="Detter J.C."/>
            <person name="Han C.S."/>
            <person name="Tapia R."/>
            <person name="Land M.L."/>
            <person name="Hauser L."/>
            <person name="Kyrpides N.C."/>
            <person name="Ivanova N.N."/>
            <person name="Pagani I."/>
            <person name="Huntmann M."/>
            <person name="Wei C.L."/>
            <person name="Davenport K.W."/>
            <person name="Daligault H."/>
            <person name="Chain P.S."/>
            <person name="Chen A."/>
            <person name="Mavromatis K."/>
            <person name="Markowitz V."/>
            <person name="Szeto E."/>
            <person name="Mikhailova N."/>
            <person name="Pati A."/>
            <person name="Wagner M."/>
            <person name="Woyke T."/>
            <person name="Ollivier B."/>
            <person name="Klenk H.P."/>
            <person name="Spring S."/>
            <person name="Loy A."/>
        </authorList>
    </citation>
    <scope>NUCLEOTIDE SEQUENCE [LARGE SCALE GENOMIC DNA]</scope>
    <source>
        <strain evidence="8">ATCC BAA-275 / DSM 13257 / NCIMB 13706 / S10</strain>
    </source>
</reference>
<evidence type="ECO:0000259" key="6">
    <source>
        <dbReference type="PROSITE" id="PS51007"/>
    </source>
</evidence>
<gene>
    <name evidence="7" type="ordered locus">Desmer_3458</name>
</gene>
<dbReference type="eggNOG" id="COG2010">
    <property type="taxonomic scope" value="Bacteria"/>
</dbReference>
<dbReference type="EMBL" id="CP003629">
    <property type="protein sequence ID" value="AFQ45308.1"/>
    <property type="molecule type" value="Genomic_DNA"/>
</dbReference>
<keyword evidence="1 4" id="KW-0349">Heme</keyword>
<dbReference type="GO" id="GO:0020037">
    <property type="term" value="F:heme binding"/>
    <property type="evidence" value="ECO:0007669"/>
    <property type="project" value="InterPro"/>
</dbReference>
<dbReference type="Proteomes" id="UP000005262">
    <property type="component" value="Chromosome"/>
</dbReference>
<dbReference type="InterPro" id="IPR036909">
    <property type="entry name" value="Cyt_c-like_dom_sf"/>
</dbReference>
<evidence type="ECO:0000313" key="7">
    <source>
        <dbReference type="EMBL" id="AFQ45308.1"/>
    </source>
</evidence>
<dbReference type="RefSeq" id="WP_014904217.1">
    <property type="nucleotide sequence ID" value="NC_018515.1"/>
</dbReference>
<name>J7J200_DESMD</name>
<keyword evidence="5" id="KW-0812">Transmembrane</keyword>
<dbReference type="PROSITE" id="PS51007">
    <property type="entry name" value="CYTC"/>
    <property type="match status" value="1"/>
</dbReference>
<evidence type="ECO:0000256" key="4">
    <source>
        <dbReference type="PROSITE-ProRule" id="PRU00433"/>
    </source>
</evidence>
<accession>J7J200</accession>
<dbReference type="GO" id="GO:0046872">
    <property type="term" value="F:metal ion binding"/>
    <property type="evidence" value="ECO:0007669"/>
    <property type="project" value="UniProtKB-KW"/>
</dbReference>
<keyword evidence="5" id="KW-0472">Membrane</keyword>
<evidence type="ECO:0000313" key="8">
    <source>
        <dbReference type="Proteomes" id="UP000005262"/>
    </source>
</evidence>
<protein>
    <recommendedName>
        <fullName evidence="6">Cytochrome c domain-containing protein</fullName>
    </recommendedName>
</protein>
<evidence type="ECO:0000256" key="2">
    <source>
        <dbReference type="ARBA" id="ARBA00022723"/>
    </source>
</evidence>
<dbReference type="AlphaFoldDB" id="J7J200"/>
<keyword evidence="2 4" id="KW-0479">Metal-binding</keyword>